<dbReference type="EMBL" id="CAHIKZ030002015">
    <property type="protein sequence ID" value="CAE1279403.1"/>
    <property type="molecule type" value="Genomic_DNA"/>
</dbReference>
<evidence type="ECO:0000313" key="2">
    <source>
        <dbReference type="Proteomes" id="UP000597762"/>
    </source>
</evidence>
<accession>A0A812CUB6</accession>
<dbReference type="Proteomes" id="UP000597762">
    <property type="component" value="Unassembled WGS sequence"/>
</dbReference>
<protein>
    <submittedName>
        <fullName evidence="1">Uncharacterized protein</fullName>
    </submittedName>
</protein>
<reference evidence="1" key="1">
    <citation type="submission" date="2021-01" db="EMBL/GenBank/DDBJ databases">
        <authorList>
            <person name="Li R."/>
            <person name="Bekaert M."/>
        </authorList>
    </citation>
    <scope>NUCLEOTIDE SEQUENCE</scope>
    <source>
        <strain evidence="1">Farmed</strain>
    </source>
</reference>
<dbReference type="AlphaFoldDB" id="A0A812CUB6"/>
<name>A0A812CUB6_ACAPH</name>
<evidence type="ECO:0000313" key="1">
    <source>
        <dbReference type="EMBL" id="CAE1279403.1"/>
    </source>
</evidence>
<organism evidence="1 2">
    <name type="scientific">Acanthosepion pharaonis</name>
    <name type="common">Pharaoh cuttlefish</name>
    <name type="synonym">Sepia pharaonis</name>
    <dbReference type="NCBI Taxonomy" id="158019"/>
    <lineage>
        <taxon>Eukaryota</taxon>
        <taxon>Metazoa</taxon>
        <taxon>Spiralia</taxon>
        <taxon>Lophotrochozoa</taxon>
        <taxon>Mollusca</taxon>
        <taxon>Cephalopoda</taxon>
        <taxon>Coleoidea</taxon>
        <taxon>Decapodiformes</taxon>
        <taxon>Sepiida</taxon>
        <taxon>Sepiina</taxon>
        <taxon>Sepiidae</taxon>
        <taxon>Acanthosepion</taxon>
    </lineage>
</organism>
<sequence length="168" mass="18340">MTCRVTVFRAHAQIRKANNVGCRTLETVSIGFRSHVTRVEISEFCRKSEPTSINSIISRLLALHDQLSLLFPFSSSEYTSVTVVVPPHPLSLSLSIYLSIYLSPSIKISLPPSLSLYLSNSLSLSLSLSTSLSISLPLSLSLFPSLSLSLSLTFSPSLSIICCLNFMV</sequence>
<gene>
    <name evidence="1" type="ORF">SPHA_41773</name>
</gene>
<comment type="caution">
    <text evidence="1">The sequence shown here is derived from an EMBL/GenBank/DDBJ whole genome shotgun (WGS) entry which is preliminary data.</text>
</comment>
<keyword evidence="2" id="KW-1185">Reference proteome</keyword>
<proteinExistence type="predicted"/>